<evidence type="ECO:0000313" key="1">
    <source>
        <dbReference type="EMBL" id="MCG7945551.1"/>
    </source>
</evidence>
<organism evidence="1 2">
    <name type="scientific">Candidatus Thiodiazotropha taylori</name>
    <dbReference type="NCBI Taxonomy" id="2792791"/>
    <lineage>
        <taxon>Bacteria</taxon>
        <taxon>Pseudomonadati</taxon>
        <taxon>Pseudomonadota</taxon>
        <taxon>Gammaproteobacteria</taxon>
        <taxon>Chromatiales</taxon>
        <taxon>Sedimenticolaceae</taxon>
        <taxon>Candidatus Thiodiazotropha</taxon>
    </lineage>
</organism>
<name>A0A9E4KB31_9GAMM</name>
<proteinExistence type="predicted"/>
<dbReference type="Proteomes" id="UP000886667">
    <property type="component" value="Unassembled WGS sequence"/>
</dbReference>
<accession>A0A9E4KB31</accession>
<sequence length="145" mass="16715">MDKKLTHMVYQLKGKTFPDELYLEFSKYGGVAFDNLYEIASKDDSTGQEKKNTLMVMLYMCKQACQDRFQDLFLLSKGLLLDKNDIVRSSAARVIIGLVRMVDNSSGVYNMAYKRSEIVELLNTSLQQGVDKETEDYMRHYLAQL</sequence>
<protein>
    <submittedName>
        <fullName evidence="1">Uncharacterized protein</fullName>
    </submittedName>
</protein>
<evidence type="ECO:0000313" key="2">
    <source>
        <dbReference type="Proteomes" id="UP000886667"/>
    </source>
</evidence>
<comment type="caution">
    <text evidence="1">The sequence shown here is derived from an EMBL/GenBank/DDBJ whole genome shotgun (WGS) entry which is preliminary data.</text>
</comment>
<gene>
    <name evidence="1" type="ORF">JAZ07_04310</name>
</gene>
<reference evidence="1" key="1">
    <citation type="journal article" date="2021" name="Proc. Natl. Acad. Sci. U.S.A.">
        <title>Global biogeography of chemosynthetic symbionts reveals both localized and globally distributed symbiont groups. .</title>
        <authorList>
            <person name="Osvatic J.T."/>
            <person name="Wilkins L.G.E."/>
            <person name="Leibrecht L."/>
            <person name="Leray M."/>
            <person name="Zauner S."/>
            <person name="Polzin J."/>
            <person name="Camacho Y."/>
            <person name="Gros O."/>
            <person name="van Gils J.A."/>
            <person name="Eisen J.A."/>
            <person name="Petersen J.M."/>
            <person name="Yuen B."/>
        </authorList>
    </citation>
    <scope>NUCLEOTIDE SEQUENCE</scope>
    <source>
        <strain evidence="1">MAGclacostrist064TRANS</strain>
    </source>
</reference>
<dbReference type="EMBL" id="JAEPCM010000115">
    <property type="protein sequence ID" value="MCG7945551.1"/>
    <property type="molecule type" value="Genomic_DNA"/>
</dbReference>
<dbReference type="AlphaFoldDB" id="A0A9E4KB31"/>